<feature type="domain" description="Spore germination protein N-terminal" evidence="9">
    <location>
        <begin position="24"/>
        <end position="196"/>
    </location>
</feature>
<dbReference type="Pfam" id="PF25198">
    <property type="entry name" value="Spore_GerAC_N"/>
    <property type="match status" value="1"/>
</dbReference>
<dbReference type="PANTHER" id="PTHR35789:SF1">
    <property type="entry name" value="SPORE GERMINATION PROTEIN B3"/>
    <property type="match status" value="1"/>
</dbReference>
<keyword evidence="7" id="KW-0449">Lipoprotein</keyword>
<keyword evidence="11" id="KW-1185">Reference proteome</keyword>
<comment type="similarity">
    <text evidence="2">Belongs to the GerABKC lipoprotein family.</text>
</comment>
<evidence type="ECO:0000313" key="10">
    <source>
        <dbReference type="EMBL" id="SHF11649.1"/>
    </source>
</evidence>
<reference evidence="11" key="1">
    <citation type="submission" date="2016-11" db="EMBL/GenBank/DDBJ databases">
        <authorList>
            <person name="Varghese N."/>
            <person name="Submissions S."/>
        </authorList>
    </citation>
    <scope>NUCLEOTIDE SEQUENCE [LARGE SCALE GENOMIC DNA]</scope>
    <source>
        <strain evidence="11">DSM 12395</strain>
    </source>
</reference>
<dbReference type="Gene3D" id="3.30.300.210">
    <property type="entry name" value="Nutrient germinant receptor protein C, domain 3"/>
    <property type="match status" value="1"/>
</dbReference>
<dbReference type="GO" id="GO:0009847">
    <property type="term" value="P:spore germination"/>
    <property type="evidence" value="ECO:0007669"/>
    <property type="project" value="InterPro"/>
</dbReference>
<dbReference type="Gene3D" id="6.20.190.10">
    <property type="entry name" value="Nutrient germinant receptor protein C, domain 1"/>
    <property type="match status" value="1"/>
</dbReference>
<dbReference type="OrthoDB" id="9816067at2"/>
<dbReference type="InterPro" id="IPR038501">
    <property type="entry name" value="Spore_GerAC_C_sf"/>
</dbReference>
<accession>A0A1M4Z0R1</accession>
<dbReference type="PANTHER" id="PTHR35789">
    <property type="entry name" value="SPORE GERMINATION PROTEIN B3"/>
    <property type="match status" value="1"/>
</dbReference>
<dbReference type="NCBIfam" id="TIGR02887">
    <property type="entry name" value="spore_ger_x_C"/>
    <property type="match status" value="1"/>
</dbReference>
<evidence type="ECO:0000256" key="4">
    <source>
        <dbReference type="ARBA" id="ARBA00022729"/>
    </source>
</evidence>
<dbReference type="InterPro" id="IPR046953">
    <property type="entry name" value="Spore_GerAC-like_C"/>
</dbReference>
<name>A0A1M4Z0R1_9FIRM</name>
<keyword evidence="4" id="KW-0732">Signal</keyword>
<comment type="subcellular location">
    <subcellularLocation>
        <location evidence="1">Membrane</location>
        <topology evidence="1">Lipid-anchor</topology>
    </subcellularLocation>
</comment>
<keyword evidence="5" id="KW-0472">Membrane</keyword>
<evidence type="ECO:0000256" key="7">
    <source>
        <dbReference type="ARBA" id="ARBA00023288"/>
    </source>
</evidence>
<protein>
    <submittedName>
        <fullName evidence="10">Spore germination protein KC</fullName>
    </submittedName>
</protein>
<evidence type="ECO:0000259" key="8">
    <source>
        <dbReference type="Pfam" id="PF05504"/>
    </source>
</evidence>
<dbReference type="InterPro" id="IPR008844">
    <property type="entry name" value="Spore_GerAC-like"/>
</dbReference>
<evidence type="ECO:0000313" key="11">
    <source>
        <dbReference type="Proteomes" id="UP000184148"/>
    </source>
</evidence>
<evidence type="ECO:0000256" key="1">
    <source>
        <dbReference type="ARBA" id="ARBA00004635"/>
    </source>
</evidence>
<feature type="domain" description="Spore germination GerAC-like C-terminal" evidence="8">
    <location>
        <begin position="228"/>
        <end position="389"/>
    </location>
</feature>
<evidence type="ECO:0000256" key="6">
    <source>
        <dbReference type="ARBA" id="ARBA00023139"/>
    </source>
</evidence>
<dbReference type="GO" id="GO:0016020">
    <property type="term" value="C:membrane"/>
    <property type="evidence" value="ECO:0007669"/>
    <property type="project" value="UniProtKB-SubCell"/>
</dbReference>
<dbReference type="AlphaFoldDB" id="A0A1M4Z0R1"/>
<dbReference type="RefSeq" id="WP_073239039.1">
    <property type="nucleotide sequence ID" value="NZ_FQUY01000012.1"/>
</dbReference>
<dbReference type="Proteomes" id="UP000184148">
    <property type="component" value="Unassembled WGS sequence"/>
</dbReference>
<gene>
    <name evidence="10" type="ORF">SAMN02745133_01859</name>
</gene>
<dbReference type="EMBL" id="FQUY01000012">
    <property type="protein sequence ID" value="SHF11649.1"/>
    <property type="molecule type" value="Genomic_DNA"/>
</dbReference>
<dbReference type="Pfam" id="PF05504">
    <property type="entry name" value="Spore_GerAC"/>
    <property type="match status" value="1"/>
</dbReference>
<evidence type="ECO:0000259" key="9">
    <source>
        <dbReference type="Pfam" id="PF25198"/>
    </source>
</evidence>
<evidence type="ECO:0000256" key="3">
    <source>
        <dbReference type="ARBA" id="ARBA00022544"/>
    </source>
</evidence>
<dbReference type="PROSITE" id="PS51257">
    <property type="entry name" value="PROKAR_LIPOPROTEIN"/>
    <property type="match status" value="1"/>
</dbReference>
<organism evidence="10 11">
    <name type="scientific">Desulforamulus putei DSM 12395</name>
    <dbReference type="NCBI Taxonomy" id="1121429"/>
    <lineage>
        <taxon>Bacteria</taxon>
        <taxon>Bacillati</taxon>
        <taxon>Bacillota</taxon>
        <taxon>Clostridia</taxon>
        <taxon>Eubacteriales</taxon>
        <taxon>Peptococcaceae</taxon>
        <taxon>Desulforamulus</taxon>
    </lineage>
</organism>
<keyword evidence="6" id="KW-0564">Palmitate</keyword>
<dbReference type="STRING" id="1121429.SAMN02745133_01859"/>
<evidence type="ECO:0000256" key="2">
    <source>
        <dbReference type="ARBA" id="ARBA00007886"/>
    </source>
</evidence>
<sequence>MAVRLLRIAILLFLLSTLTGCWDLREAEKTAIVVGFGIDRKEDGAIELVVQTVRPQPTGAVGDGAGNDKPPYHNWYSTGETVFDAVRNLALQSPNQFFWSHNQVILISEKLARQGVLDVMDFLERDPEFKQSNWVLIARDEQIKDILEAGETGQQPPARALADIIDLRERTSKYAVLNLGDFFQMLDSPDQEPFTAGVTFFEGIMKPKEEAVKTVEKAKKTFELRVTDTAVFREDRMVGWLNPTESRGLLWVRGEVQQGLLVTDYEKKKVVFEILKSSAKIEPRVMDGRLIIKLDVKTECNLAEASPGIFKIDADVRKQLEQVIAKKIQEEMMAGVTRCQELNSDVLGFAGAVHRTFPEAWNKELSKQWPDIFPDLEVQIAVKPKLKGLGLITTSINPRKNQK</sequence>
<evidence type="ECO:0000256" key="5">
    <source>
        <dbReference type="ARBA" id="ARBA00023136"/>
    </source>
</evidence>
<keyword evidence="3" id="KW-0309">Germination</keyword>
<proteinExistence type="inferred from homology"/>
<dbReference type="InterPro" id="IPR057336">
    <property type="entry name" value="GerAC_N"/>
</dbReference>